<evidence type="ECO:0000256" key="1">
    <source>
        <dbReference type="SAM" id="MobiDB-lite"/>
    </source>
</evidence>
<reference evidence="2 3" key="1">
    <citation type="submission" date="2023-11" db="EMBL/GenBank/DDBJ databases">
        <title>Lentzea sokolovensis, sp. nov., Lentzea kristufkii, sp. nov., and Lentzea miocenensis, sp. nov., rare actinobacteria from Sokolov Coal Basin, Miocene lacustrine sediment, Czech Republic.</title>
        <authorList>
            <person name="Lara A."/>
            <person name="Kotroba L."/>
            <person name="Nouioui I."/>
            <person name="Neumann-Schaal M."/>
            <person name="Mast Y."/>
            <person name="Chronakova A."/>
        </authorList>
    </citation>
    <scope>NUCLEOTIDE SEQUENCE [LARGE SCALE GENOMIC DNA]</scope>
    <source>
        <strain evidence="2 3">BCCO 10_0856</strain>
    </source>
</reference>
<sequence>MIAMMPQPIPANAGNPLQPKAIGYARFKDHDELELLTLRMIRFCESNSLQFFGLFADPGQPGPEDLWGFVGFSGLVYQMARFPTIKKVLIPDLDQITPAQYQALRDVGGDVFVLSAVSTSQPPAVPLSIGMSDLREVKTALRALQALEPNHSRPPDSAAPGFHTADDVPSGASKSAPSIGRFEVTAGPEGPGLSTPPSIHTSGSSQPDGGHEG</sequence>
<feature type="region of interest" description="Disordered" evidence="1">
    <location>
        <begin position="147"/>
        <end position="213"/>
    </location>
</feature>
<dbReference type="RefSeq" id="WP_319972614.1">
    <property type="nucleotide sequence ID" value="NZ_JAXAVW010000079.1"/>
</dbReference>
<dbReference type="EMBL" id="JAXAVW010000079">
    <property type="protein sequence ID" value="MDX8037630.1"/>
    <property type="molecule type" value="Genomic_DNA"/>
</dbReference>
<feature type="compositionally biased region" description="Polar residues" evidence="1">
    <location>
        <begin position="195"/>
        <end position="207"/>
    </location>
</feature>
<gene>
    <name evidence="2" type="ORF">SK803_46185</name>
</gene>
<name>A0ABU4THV7_9PSEU</name>
<comment type="caution">
    <text evidence="2">The sequence shown here is derived from an EMBL/GenBank/DDBJ whole genome shotgun (WGS) entry which is preliminary data.</text>
</comment>
<organism evidence="2 3">
    <name type="scientific">Lentzea miocenica</name>
    <dbReference type="NCBI Taxonomy" id="3095431"/>
    <lineage>
        <taxon>Bacteria</taxon>
        <taxon>Bacillati</taxon>
        <taxon>Actinomycetota</taxon>
        <taxon>Actinomycetes</taxon>
        <taxon>Pseudonocardiales</taxon>
        <taxon>Pseudonocardiaceae</taxon>
        <taxon>Lentzea</taxon>
    </lineage>
</organism>
<proteinExistence type="predicted"/>
<evidence type="ECO:0008006" key="4">
    <source>
        <dbReference type="Google" id="ProtNLM"/>
    </source>
</evidence>
<dbReference type="Proteomes" id="UP001285521">
    <property type="component" value="Unassembled WGS sequence"/>
</dbReference>
<protein>
    <recommendedName>
        <fullName evidence="4">Resolvase, N terminal domain</fullName>
    </recommendedName>
</protein>
<evidence type="ECO:0000313" key="3">
    <source>
        <dbReference type="Proteomes" id="UP001285521"/>
    </source>
</evidence>
<accession>A0ABU4THV7</accession>
<evidence type="ECO:0000313" key="2">
    <source>
        <dbReference type="EMBL" id="MDX8037630.1"/>
    </source>
</evidence>
<keyword evidence="3" id="KW-1185">Reference proteome</keyword>